<dbReference type="SUPFAM" id="SSF56645">
    <property type="entry name" value="Acyl-CoA dehydrogenase NM domain-like"/>
    <property type="match status" value="1"/>
</dbReference>
<dbReference type="STRING" id="47427.A0A2H3DL41"/>
<sequence length="219" mass="24319">MTRLTPKFWQMHLDPIWTCSRPAFMIMVIQYNLVVSKLRMFSKGRSDFRVIIDDLMVYKALGLFLLSEVGHSLGITNLCTTAMLLPGDGFELHTTSSLAAKYMPLIVPILRKPTFGIIWAKLIINGEITGIPPFLVKINDGKDMYKGISARVLPHHNGSDPLNHTITTFHRVRLPPSALLGKLDNSVDVQFSLWHIGVGAISLSAIAITCLKVSSSTVY</sequence>
<dbReference type="EMBL" id="KZ293674">
    <property type="protein sequence ID" value="PBK88156.1"/>
    <property type="molecule type" value="Genomic_DNA"/>
</dbReference>
<protein>
    <submittedName>
        <fullName evidence="1">Uncharacterized protein</fullName>
    </submittedName>
</protein>
<evidence type="ECO:0000313" key="2">
    <source>
        <dbReference type="Proteomes" id="UP000217790"/>
    </source>
</evidence>
<accession>A0A2H3DL41</accession>
<dbReference type="OrthoDB" id="538336at2759"/>
<reference evidence="2" key="1">
    <citation type="journal article" date="2017" name="Nat. Ecol. Evol.">
        <title>Genome expansion and lineage-specific genetic innovations in the forest pathogenic fungi Armillaria.</title>
        <authorList>
            <person name="Sipos G."/>
            <person name="Prasanna A.N."/>
            <person name="Walter M.C."/>
            <person name="O'Connor E."/>
            <person name="Balint B."/>
            <person name="Krizsan K."/>
            <person name="Kiss B."/>
            <person name="Hess J."/>
            <person name="Varga T."/>
            <person name="Slot J."/>
            <person name="Riley R."/>
            <person name="Boka B."/>
            <person name="Rigling D."/>
            <person name="Barry K."/>
            <person name="Lee J."/>
            <person name="Mihaltcheva S."/>
            <person name="LaButti K."/>
            <person name="Lipzen A."/>
            <person name="Waldron R."/>
            <person name="Moloney N.M."/>
            <person name="Sperisen C."/>
            <person name="Kredics L."/>
            <person name="Vagvoelgyi C."/>
            <person name="Patrignani A."/>
            <person name="Fitzpatrick D."/>
            <person name="Nagy I."/>
            <person name="Doyle S."/>
            <person name="Anderson J.B."/>
            <person name="Grigoriev I.V."/>
            <person name="Gueldener U."/>
            <person name="Muensterkoetter M."/>
            <person name="Nagy L.G."/>
        </authorList>
    </citation>
    <scope>NUCLEOTIDE SEQUENCE [LARGE SCALE GENOMIC DNA]</scope>
    <source>
        <strain evidence="2">Ar21-2</strain>
    </source>
</reference>
<evidence type="ECO:0000313" key="1">
    <source>
        <dbReference type="EMBL" id="PBK88156.1"/>
    </source>
</evidence>
<dbReference type="Gene3D" id="2.40.110.10">
    <property type="entry name" value="Butyryl-CoA Dehydrogenase, subunit A, domain 2"/>
    <property type="match status" value="1"/>
</dbReference>
<dbReference type="GO" id="GO:0016627">
    <property type="term" value="F:oxidoreductase activity, acting on the CH-CH group of donors"/>
    <property type="evidence" value="ECO:0007669"/>
    <property type="project" value="InterPro"/>
</dbReference>
<dbReference type="OMA" id="MNENITC"/>
<dbReference type="InterPro" id="IPR009100">
    <property type="entry name" value="AcylCoA_DH/oxidase_NM_dom_sf"/>
</dbReference>
<dbReference type="InParanoid" id="A0A2H3DL41"/>
<dbReference type="InterPro" id="IPR046373">
    <property type="entry name" value="Acyl-CoA_Oxase/DH_mid-dom_sf"/>
</dbReference>
<dbReference type="AlphaFoldDB" id="A0A2H3DL41"/>
<name>A0A2H3DL41_ARMGA</name>
<gene>
    <name evidence="1" type="ORF">ARMGADRAFT_1120558</name>
</gene>
<proteinExistence type="predicted"/>
<organism evidence="1 2">
    <name type="scientific">Armillaria gallica</name>
    <name type="common">Bulbous honey fungus</name>
    <name type="synonym">Armillaria bulbosa</name>
    <dbReference type="NCBI Taxonomy" id="47427"/>
    <lineage>
        <taxon>Eukaryota</taxon>
        <taxon>Fungi</taxon>
        <taxon>Dikarya</taxon>
        <taxon>Basidiomycota</taxon>
        <taxon>Agaricomycotina</taxon>
        <taxon>Agaricomycetes</taxon>
        <taxon>Agaricomycetidae</taxon>
        <taxon>Agaricales</taxon>
        <taxon>Marasmiineae</taxon>
        <taxon>Physalacriaceae</taxon>
        <taxon>Armillaria</taxon>
    </lineage>
</organism>
<dbReference type="Proteomes" id="UP000217790">
    <property type="component" value="Unassembled WGS sequence"/>
</dbReference>
<keyword evidence="2" id="KW-1185">Reference proteome</keyword>